<evidence type="ECO:0000256" key="7">
    <source>
        <dbReference type="ARBA" id="ARBA00022679"/>
    </source>
</evidence>
<keyword evidence="10" id="KW-0511">Multifunctional enzyme</keyword>
<dbReference type="HAMAP" id="MF_01106">
    <property type="entry name" value="ArgJ"/>
    <property type="match status" value="1"/>
</dbReference>
<dbReference type="EMBL" id="JACRIW010000090">
    <property type="protein sequence ID" value="MBI5170346.1"/>
    <property type="molecule type" value="Genomic_DNA"/>
</dbReference>
<comment type="pathway">
    <text evidence="10">Amino-acid biosynthesis; L-arginine biosynthesis; L-ornithine and N-acetyl-L-glutamate from L-glutamate and N(2)-acetyl-L-ornithine (cyclic): step 1/1.</text>
</comment>
<dbReference type="GO" id="GO:0004042">
    <property type="term" value="F:L-glutamate N-acetyltransferase activity"/>
    <property type="evidence" value="ECO:0007669"/>
    <property type="project" value="UniProtKB-UniRule"/>
</dbReference>
<keyword evidence="9 10" id="KW-0012">Acyltransferase</keyword>
<dbReference type="NCBIfam" id="NF003802">
    <property type="entry name" value="PRK05388.1"/>
    <property type="match status" value="1"/>
</dbReference>
<dbReference type="PANTHER" id="PTHR23100:SF0">
    <property type="entry name" value="ARGININE BIOSYNTHESIS BIFUNCTIONAL PROTEIN ARGJ, MITOCHONDRIAL"/>
    <property type="match status" value="1"/>
</dbReference>
<evidence type="ECO:0000256" key="6">
    <source>
        <dbReference type="ARBA" id="ARBA00022605"/>
    </source>
</evidence>
<dbReference type="InterPro" id="IPR016117">
    <property type="entry name" value="ArgJ-like_dom_sf"/>
</dbReference>
<dbReference type="FunFam" id="3.10.20.340:FF:000003">
    <property type="entry name" value="Arginine biosynthesis bifunctional protein ArgJ"/>
    <property type="match status" value="1"/>
</dbReference>
<keyword evidence="5 10" id="KW-0055">Arginine biosynthesis</keyword>
<dbReference type="InterPro" id="IPR002813">
    <property type="entry name" value="Arg_biosynth_ArgJ"/>
</dbReference>
<comment type="subcellular location">
    <subcellularLocation>
        <location evidence="1 10">Cytoplasm</location>
    </subcellularLocation>
</comment>
<dbReference type="PANTHER" id="PTHR23100">
    <property type="entry name" value="ARGININE BIOSYNTHESIS BIFUNCTIONAL PROTEIN ARGJ"/>
    <property type="match status" value="1"/>
</dbReference>
<protein>
    <recommendedName>
        <fullName evidence="10">Arginine biosynthesis bifunctional protein ArgJ</fullName>
    </recommendedName>
    <domain>
        <recommendedName>
            <fullName evidence="10">Glutamate N-acetyltransferase</fullName>
            <ecNumber evidence="10">2.3.1.35</ecNumber>
        </recommendedName>
        <alternativeName>
            <fullName evidence="10">Ornithine acetyltransferase</fullName>
            <shortName evidence="10">OATase</shortName>
        </alternativeName>
        <alternativeName>
            <fullName evidence="10">Ornithine transacetylase</fullName>
        </alternativeName>
    </domain>
    <domain>
        <recommendedName>
            <fullName evidence="10">Amino-acid acetyltransferase</fullName>
            <ecNumber evidence="10">2.3.1.1</ecNumber>
        </recommendedName>
        <alternativeName>
            <fullName evidence="10">N-acetylglutamate synthase</fullName>
            <shortName evidence="10">AGSase</shortName>
        </alternativeName>
    </domain>
    <component>
        <recommendedName>
            <fullName evidence="10">Arginine biosynthesis bifunctional protein ArgJ alpha chain</fullName>
        </recommendedName>
    </component>
    <component>
        <recommendedName>
            <fullName evidence="10">Arginine biosynthesis bifunctional protein ArgJ beta chain</fullName>
        </recommendedName>
    </component>
</protein>
<dbReference type="InterPro" id="IPR042195">
    <property type="entry name" value="ArgJ_beta_C"/>
</dbReference>
<comment type="catalytic activity">
    <reaction evidence="10">
        <text>N(2)-acetyl-L-ornithine + L-glutamate = N-acetyl-L-glutamate + L-ornithine</text>
        <dbReference type="Rhea" id="RHEA:15349"/>
        <dbReference type="ChEBI" id="CHEBI:29985"/>
        <dbReference type="ChEBI" id="CHEBI:44337"/>
        <dbReference type="ChEBI" id="CHEBI:46911"/>
        <dbReference type="ChEBI" id="CHEBI:57805"/>
        <dbReference type="EC" id="2.3.1.35"/>
    </reaction>
</comment>
<name>A0A933SFF0_UNCEI</name>
<feature type="binding site" evidence="10">
    <location>
        <position position="160"/>
    </location>
    <ligand>
        <name>substrate</name>
    </ligand>
</feature>
<organism evidence="11 12">
    <name type="scientific">Eiseniibacteriota bacterium</name>
    <dbReference type="NCBI Taxonomy" id="2212470"/>
    <lineage>
        <taxon>Bacteria</taxon>
        <taxon>Candidatus Eiseniibacteriota</taxon>
    </lineage>
</organism>
<evidence type="ECO:0000313" key="11">
    <source>
        <dbReference type="EMBL" id="MBI5170346.1"/>
    </source>
</evidence>
<feature type="chain" id="PRO_5038196575" description="Arginine biosynthesis bifunctional protein ArgJ alpha chain" evidence="10">
    <location>
        <begin position="1"/>
        <end position="196"/>
    </location>
</feature>
<feature type="binding site" evidence="10">
    <location>
        <position position="403"/>
    </location>
    <ligand>
        <name>substrate</name>
    </ligand>
</feature>
<dbReference type="AlphaFoldDB" id="A0A933SFF0"/>
<dbReference type="Gene3D" id="3.10.20.340">
    <property type="entry name" value="ArgJ beta chain, C-terminal domain"/>
    <property type="match status" value="1"/>
</dbReference>
<sequence length="408" mass="42089">MPDITTEAQLAEFSLAPGFRTAATACGLKKSGALDLLMVWADGPCSAAGVFTTNRVQAAPVLVDRDALASAAGRIRGVVANAGCANAVTGDRGMTDAKRMQAVAASAVHAKPEEMLVLSTGVIGVFLDMDKLERGIAALHSGDAGGAMRRAGDAARAICTTDTRAKVASVTVELSGGRATIAGFAKGAGMIHPNMATMLSVITTDAALAPGALDRALRTAVSESFNRISVDGDMSTNDTVLVLASGQVGCAAADEESFTAALAAVCKSLARQIARDGEGATRLVELRVTGAASERQAHRVGDSIACSPLVKTAVHGNDPNWGRVLAAAGYSGEPIEPARVRLWFGDADDVQLLDRGLPVEFDKARASALLQCDPAVIHLDLGLGDARAIVWTCDFSAEYVHINADYTT</sequence>
<dbReference type="EC" id="2.3.1.35" evidence="10"/>
<feature type="chain" id="PRO_5038196574" description="Arginine biosynthesis bifunctional protein ArgJ beta chain" evidence="10">
    <location>
        <begin position="197"/>
        <end position="408"/>
    </location>
</feature>
<dbReference type="CDD" id="cd02152">
    <property type="entry name" value="OAT"/>
    <property type="match status" value="1"/>
</dbReference>
<keyword evidence="7 10" id="KW-0808">Transferase</keyword>
<evidence type="ECO:0000256" key="3">
    <source>
        <dbReference type="ARBA" id="ARBA00011475"/>
    </source>
</evidence>
<evidence type="ECO:0000256" key="2">
    <source>
        <dbReference type="ARBA" id="ARBA00006774"/>
    </source>
</evidence>
<comment type="function">
    <text evidence="10">Catalyzes two activities which are involved in the cyclic version of arginine biosynthesis: the synthesis of N-acetylglutamate from glutamate and acetyl-CoA as the acetyl donor, and of ornithine by transacetylation between N(2)-acetylornithine and glutamate.</text>
</comment>
<dbReference type="FunFam" id="3.60.70.12:FF:000001">
    <property type="entry name" value="Arginine biosynthesis bifunctional protein ArgJ, chloroplastic"/>
    <property type="match status" value="1"/>
</dbReference>
<feature type="active site" description="Nucleophile" evidence="10">
    <location>
        <position position="197"/>
    </location>
</feature>
<evidence type="ECO:0000313" key="12">
    <source>
        <dbReference type="Proteomes" id="UP000696931"/>
    </source>
</evidence>
<evidence type="ECO:0000256" key="5">
    <source>
        <dbReference type="ARBA" id="ARBA00022571"/>
    </source>
</evidence>
<comment type="pathway">
    <text evidence="10">Amino-acid biosynthesis; L-arginine biosynthesis; N(2)-acetyl-L-ornithine from L-glutamate: step 1/4.</text>
</comment>
<feature type="binding site" evidence="10">
    <location>
        <position position="197"/>
    </location>
    <ligand>
        <name>substrate</name>
    </ligand>
</feature>
<proteinExistence type="inferred from homology"/>
<evidence type="ECO:0000256" key="4">
    <source>
        <dbReference type="ARBA" id="ARBA00022490"/>
    </source>
</evidence>
<dbReference type="SUPFAM" id="SSF56266">
    <property type="entry name" value="DmpA/ArgJ-like"/>
    <property type="match status" value="1"/>
</dbReference>
<dbReference type="GO" id="GO:0006526">
    <property type="term" value="P:L-arginine biosynthetic process"/>
    <property type="evidence" value="ECO:0007669"/>
    <property type="project" value="UniProtKB-UniRule"/>
</dbReference>
<keyword evidence="8 10" id="KW-0068">Autocatalytic cleavage</keyword>
<keyword evidence="4 10" id="KW-0963">Cytoplasm</keyword>
<feature type="binding site" evidence="10">
    <location>
        <position position="186"/>
    </location>
    <ligand>
        <name>substrate</name>
    </ligand>
</feature>
<feature type="site" description="Involved in the stabilization of negative charge on the oxyanion by the formation of the oxyanion hole" evidence="10">
    <location>
        <position position="121"/>
    </location>
</feature>
<dbReference type="GO" id="GO:0006592">
    <property type="term" value="P:ornithine biosynthetic process"/>
    <property type="evidence" value="ECO:0007669"/>
    <property type="project" value="TreeGrafter"/>
</dbReference>
<comment type="caution">
    <text evidence="11">The sequence shown here is derived from an EMBL/GenBank/DDBJ whole genome shotgun (WGS) entry which is preliminary data.</text>
</comment>
<dbReference type="GO" id="GO:0004358">
    <property type="term" value="F:L-glutamate N-acetyltransferase activity, acting on acetyl-L-ornithine as donor"/>
    <property type="evidence" value="ECO:0007669"/>
    <property type="project" value="UniProtKB-UniRule"/>
</dbReference>
<dbReference type="Gene3D" id="3.60.70.12">
    <property type="entry name" value="L-amino peptidase D-ALA esterase/amidase"/>
    <property type="match status" value="1"/>
</dbReference>
<reference evidence="11" key="1">
    <citation type="submission" date="2020-07" db="EMBL/GenBank/DDBJ databases">
        <title>Huge and variable diversity of episymbiotic CPR bacteria and DPANN archaea in groundwater ecosystems.</title>
        <authorList>
            <person name="He C.Y."/>
            <person name="Keren R."/>
            <person name="Whittaker M."/>
            <person name="Farag I.F."/>
            <person name="Doudna J."/>
            <person name="Cate J.H.D."/>
            <person name="Banfield J.F."/>
        </authorList>
    </citation>
    <scope>NUCLEOTIDE SEQUENCE</scope>
    <source>
        <strain evidence="11">NC_groundwater_1813_Pr3_B-0.1um_71_17</strain>
    </source>
</reference>
<feature type="site" description="Cleavage; by autolysis" evidence="10">
    <location>
        <begin position="196"/>
        <end position="197"/>
    </location>
</feature>
<evidence type="ECO:0000256" key="9">
    <source>
        <dbReference type="ARBA" id="ARBA00023315"/>
    </source>
</evidence>
<comment type="subunit">
    <text evidence="3 10">Heterotetramer of two alpha and two beta chains.</text>
</comment>
<accession>A0A933SFF0</accession>
<dbReference type="NCBIfam" id="TIGR00120">
    <property type="entry name" value="ArgJ"/>
    <property type="match status" value="1"/>
</dbReference>
<comment type="similarity">
    <text evidence="2 10">Belongs to the ArgJ family.</text>
</comment>
<evidence type="ECO:0000256" key="10">
    <source>
        <dbReference type="HAMAP-Rule" id="MF_01106"/>
    </source>
</evidence>
<keyword evidence="6 10" id="KW-0028">Amino-acid biosynthesis</keyword>
<comment type="catalytic activity">
    <reaction evidence="10">
        <text>L-glutamate + acetyl-CoA = N-acetyl-L-glutamate + CoA + H(+)</text>
        <dbReference type="Rhea" id="RHEA:24292"/>
        <dbReference type="ChEBI" id="CHEBI:15378"/>
        <dbReference type="ChEBI" id="CHEBI:29985"/>
        <dbReference type="ChEBI" id="CHEBI:44337"/>
        <dbReference type="ChEBI" id="CHEBI:57287"/>
        <dbReference type="ChEBI" id="CHEBI:57288"/>
        <dbReference type="EC" id="2.3.1.1"/>
    </reaction>
</comment>
<dbReference type="GO" id="GO:0005737">
    <property type="term" value="C:cytoplasm"/>
    <property type="evidence" value="ECO:0007669"/>
    <property type="project" value="UniProtKB-SubCell"/>
</dbReference>
<dbReference type="EC" id="2.3.1.1" evidence="10"/>
<evidence type="ECO:0000256" key="8">
    <source>
        <dbReference type="ARBA" id="ARBA00022813"/>
    </source>
</evidence>
<dbReference type="Proteomes" id="UP000696931">
    <property type="component" value="Unassembled WGS sequence"/>
</dbReference>
<evidence type="ECO:0000256" key="1">
    <source>
        <dbReference type="ARBA" id="ARBA00004496"/>
    </source>
</evidence>
<feature type="site" description="Involved in the stabilization of negative charge on the oxyanion by the formation of the oxyanion hole" evidence="10">
    <location>
        <position position="120"/>
    </location>
</feature>
<dbReference type="Pfam" id="PF01960">
    <property type="entry name" value="ArgJ"/>
    <property type="match status" value="1"/>
</dbReference>
<gene>
    <name evidence="10 11" type="primary">argJ</name>
    <name evidence="11" type="ORF">HZA61_12730</name>
</gene>
<feature type="binding site" evidence="10">
    <location>
        <position position="408"/>
    </location>
    <ligand>
        <name>substrate</name>
    </ligand>
</feature>
<feature type="binding site" evidence="10">
    <location>
        <position position="278"/>
    </location>
    <ligand>
        <name>substrate</name>
    </ligand>
</feature>